<dbReference type="AlphaFoldDB" id="A0A2U9ISC3"/>
<keyword evidence="1" id="KW-0812">Transmembrane</keyword>
<protein>
    <submittedName>
        <fullName evidence="2">Uncharacterized protein</fullName>
    </submittedName>
</protein>
<feature type="transmembrane region" description="Helical" evidence="1">
    <location>
        <begin position="49"/>
        <end position="82"/>
    </location>
</feature>
<keyword evidence="1" id="KW-0472">Membrane</keyword>
<organism evidence="2 3">
    <name type="scientific">Metallosphaera hakonensis JCM 8857 = DSM 7519</name>
    <dbReference type="NCBI Taxonomy" id="1293036"/>
    <lineage>
        <taxon>Archaea</taxon>
        <taxon>Thermoproteota</taxon>
        <taxon>Thermoprotei</taxon>
        <taxon>Sulfolobales</taxon>
        <taxon>Sulfolobaceae</taxon>
        <taxon>Metallosphaera</taxon>
    </lineage>
</organism>
<proteinExistence type="predicted"/>
<reference evidence="3" key="2">
    <citation type="submission" date="2020-03" db="EMBL/GenBank/DDBJ databases">
        <title>Complete Genome Sequences of Extremely Thermoacidophilic, Metal-Mobilizing Type-Strain Members of the Archaeal Family Sulfolobaceae: Acidianus brierleyi DSM-1651T, Acidianus sulfidivorans DSM-18786T, Metallosphaera hakonensis DSM-7519T, and Metallosphaera prunae DSM-10039T.</title>
        <authorList>
            <person name="Counts J.A."/>
            <person name="Kelly R.M."/>
        </authorList>
    </citation>
    <scope>NUCLEOTIDE SEQUENCE [LARGE SCALE GENOMIC DNA]</scope>
    <source>
        <strain evidence="3">HO1-1</strain>
    </source>
</reference>
<reference evidence="2 3" key="1">
    <citation type="submission" date="2018-05" db="EMBL/GenBank/DDBJ databases">
        <title>Complete Genome Sequences of Extremely Thermoacidophilic, Metal-Mobilizing Type-Strain Members of the Archaeal Family Sulfolobaceae: Acidianus brierleyi DSM-1651T, Acidianus sulfidivorans DSM-18786T, Metallosphaera hakonensis DSM-7519T, and Metallosphaera prunae DSM-10039T.</title>
        <authorList>
            <person name="Counts J.A."/>
            <person name="Kelly R.M."/>
        </authorList>
    </citation>
    <scope>NUCLEOTIDE SEQUENCE [LARGE SCALE GENOMIC DNA]</scope>
    <source>
        <strain evidence="2 3">HO1-1</strain>
    </source>
</reference>
<dbReference type="Proteomes" id="UP000247586">
    <property type="component" value="Chromosome"/>
</dbReference>
<gene>
    <name evidence="2" type="ORF">DFR87_03335</name>
</gene>
<evidence type="ECO:0000313" key="2">
    <source>
        <dbReference type="EMBL" id="AWR98887.1"/>
    </source>
</evidence>
<sequence length="90" mass="10225">MISQKTDILRFFILLLIIALLLISLIFPLAIFGAILLSGFSFYLSKTFIPITILIVLLLALHGSFYYIGILLIVGLLVFNFLKYIQRSPF</sequence>
<feature type="transmembrane region" description="Helical" evidence="1">
    <location>
        <begin position="12"/>
        <end position="37"/>
    </location>
</feature>
<evidence type="ECO:0000256" key="1">
    <source>
        <dbReference type="SAM" id="Phobius"/>
    </source>
</evidence>
<name>A0A2U9ISC3_9CREN</name>
<dbReference type="STRING" id="1293036.GCA_001315825_01671"/>
<accession>A0A2U9ISC3</accession>
<keyword evidence="1" id="KW-1133">Transmembrane helix</keyword>
<evidence type="ECO:0000313" key="3">
    <source>
        <dbReference type="Proteomes" id="UP000247586"/>
    </source>
</evidence>
<dbReference type="EMBL" id="CP029287">
    <property type="protein sequence ID" value="AWR98887.1"/>
    <property type="molecule type" value="Genomic_DNA"/>
</dbReference>
<reference evidence="3" key="3">
    <citation type="submission" date="2020-03" db="EMBL/GenBank/DDBJ databases">
        <title>Sequencing and Assembly of Multiple Reported Metal-Biooxidizing Members of the Extremely Thermoacidophilic Archaeal Family Sulfolobaceae.</title>
        <authorList>
            <person name="Counts J.A."/>
            <person name="Kelly R.M."/>
        </authorList>
    </citation>
    <scope>NUCLEOTIDE SEQUENCE [LARGE SCALE GENOMIC DNA]</scope>
    <source>
        <strain evidence="3">HO1-1</strain>
    </source>
</reference>
<keyword evidence="3" id="KW-1185">Reference proteome</keyword>